<gene>
    <name evidence="1" type="ORF">A1OE_1314</name>
</gene>
<keyword evidence="2" id="KW-1185">Reference proteome</keyword>
<evidence type="ECO:0000313" key="1">
    <source>
        <dbReference type="EMBL" id="AFX99487.1"/>
    </source>
</evidence>
<organism evidence="1 2">
    <name type="scientific">Candidatus Endolissoclinum faulkneri L2</name>
    <dbReference type="NCBI Taxonomy" id="1193729"/>
    <lineage>
        <taxon>Bacteria</taxon>
        <taxon>Pseudomonadati</taxon>
        <taxon>Pseudomonadota</taxon>
        <taxon>Alphaproteobacteria</taxon>
        <taxon>Rhodospirillales</taxon>
        <taxon>Rhodospirillaceae</taxon>
        <taxon>Candidatus Endolissoclinum</taxon>
    </lineage>
</organism>
<dbReference type="Proteomes" id="UP000010077">
    <property type="component" value="Chromosome"/>
</dbReference>
<sequence length="41" mass="5000">MTLLSTDKYFLLFQHYDARKYKDNIKYALGAYFNEAAQRYQ</sequence>
<proteinExistence type="predicted"/>
<accession>K7YPP7</accession>
<name>K7YPP7_9PROT</name>
<protein>
    <submittedName>
        <fullName evidence="1">Uncharacterized protein</fullName>
    </submittedName>
</protein>
<dbReference type="KEGG" id="thal:A1OE_1314"/>
<dbReference type="EMBL" id="CP003539">
    <property type="protein sequence ID" value="AFX99487.1"/>
    <property type="molecule type" value="Genomic_DNA"/>
</dbReference>
<dbReference type="HOGENOM" id="CLU_3267277_0_0_5"/>
<evidence type="ECO:0000313" key="2">
    <source>
        <dbReference type="Proteomes" id="UP000010077"/>
    </source>
</evidence>
<dbReference type="AlphaFoldDB" id="K7YPP7"/>
<reference evidence="1 2" key="1">
    <citation type="journal article" date="2012" name="Proc. Natl. Acad. Sci. U.S.A.">
        <title>Genome streamlining and chemical defense in a coral reef symbiosis.</title>
        <authorList>
            <person name="Kwan J.C."/>
            <person name="Donia M.S."/>
            <person name="Han A.W."/>
            <person name="Hirose E."/>
            <person name="Haygood M.G."/>
            <person name="Schmidt E.W."/>
        </authorList>
    </citation>
    <scope>NUCLEOTIDE SEQUENCE [LARGE SCALE GENOMIC DNA]</scope>
    <source>
        <strain evidence="1 2">L2</strain>
    </source>
</reference>